<keyword evidence="6 11" id="KW-0862">Zinc</keyword>
<evidence type="ECO:0000256" key="8">
    <source>
        <dbReference type="ARBA" id="ARBA00022884"/>
    </source>
</evidence>
<dbReference type="PROSITE" id="PS50006">
    <property type="entry name" value="FHA_DOMAIN"/>
    <property type="match status" value="1"/>
</dbReference>
<dbReference type="InterPro" id="IPR018165">
    <property type="entry name" value="Ala-tRNA-synth_IIc_core"/>
</dbReference>
<feature type="domain" description="FHA" evidence="12">
    <location>
        <begin position="560"/>
        <end position="612"/>
    </location>
</feature>
<keyword evidence="7 11" id="KW-0067">ATP-binding</keyword>
<dbReference type="NCBIfam" id="TIGR00344">
    <property type="entry name" value="alaS"/>
    <property type="match status" value="1"/>
</dbReference>
<comment type="subcellular location">
    <subcellularLocation>
        <location evidence="11">Cytoplasm</location>
    </subcellularLocation>
</comment>
<keyword evidence="11" id="KW-0963">Cytoplasm</keyword>
<feature type="domain" description="Alanyl-transfer RNA synthetases family profile" evidence="13">
    <location>
        <begin position="5"/>
        <end position="726"/>
    </location>
</feature>
<keyword evidence="3 11" id="KW-0436">Ligase</keyword>
<dbReference type="AlphaFoldDB" id="A0A934S2Z6"/>
<dbReference type="Gene3D" id="3.10.310.40">
    <property type="match status" value="1"/>
</dbReference>
<dbReference type="GO" id="GO:0006419">
    <property type="term" value="P:alanyl-tRNA aminoacylation"/>
    <property type="evidence" value="ECO:0007669"/>
    <property type="project" value="UniProtKB-UniRule"/>
</dbReference>
<keyword evidence="5 11" id="KW-0547">Nucleotide-binding</keyword>
<dbReference type="InterPro" id="IPR003156">
    <property type="entry name" value="DHHA1_dom"/>
</dbReference>
<dbReference type="Gene3D" id="3.30.54.20">
    <property type="match status" value="1"/>
</dbReference>
<evidence type="ECO:0000259" key="13">
    <source>
        <dbReference type="PROSITE" id="PS50860"/>
    </source>
</evidence>
<evidence type="ECO:0000256" key="3">
    <source>
        <dbReference type="ARBA" id="ARBA00022598"/>
    </source>
</evidence>
<evidence type="ECO:0000256" key="6">
    <source>
        <dbReference type="ARBA" id="ARBA00022833"/>
    </source>
</evidence>
<dbReference type="GO" id="GO:0000049">
    <property type="term" value="F:tRNA binding"/>
    <property type="evidence" value="ECO:0007669"/>
    <property type="project" value="UniProtKB-KW"/>
</dbReference>
<evidence type="ECO:0000313" key="14">
    <source>
        <dbReference type="EMBL" id="MBK1878877.1"/>
    </source>
</evidence>
<evidence type="ECO:0000256" key="10">
    <source>
        <dbReference type="ARBA" id="ARBA00023146"/>
    </source>
</evidence>
<comment type="function">
    <text evidence="11">Catalyzes the attachment of alanine to tRNA(Ala) in a two-step reaction: alanine is first activated by ATP to form Ala-AMP and then transferred to the acceptor end of tRNA(Ala). Also edits incorrectly charged Ser-tRNA(Ala) and Gly-tRNA(Ala) via its editing domain.</text>
</comment>
<dbReference type="InterPro" id="IPR018163">
    <property type="entry name" value="Thr/Ala-tRNA-synth_IIc_edit"/>
</dbReference>
<comment type="caution">
    <text evidence="14">The sequence shown here is derived from an EMBL/GenBank/DDBJ whole genome shotgun (WGS) entry which is preliminary data.</text>
</comment>
<dbReference type="GO" id="GO:0005737">
    <property type="term" value="C:cytoplasm"/>
    <property type="evidence" value="ECO:0007669"/>
    <property type="project" value="UniProtKB-SubCell"/>
</dbReference>
<comment type="cofactor">
    <cofactor evidence="11">
        <name>Zn(2+)</name>
        <dbReference type="ChEBI" id="CHEBI:29105"/>
    </cofactor>
    <text evidence="11">Binds 1 zinc ion per subunit.</text>
</comment>
<feature type="binding site" evidence="11">
    <location>
        <position position="683"/>
    </location>
    <ligand>
        <name>Zn(2+)</name>
        <dbReference type="ChEBI" id="CHEBI:29105"/>
    </ligand>
</feature>
<name>A0A934S2Z6_9BACT</name>
<dbReference type="FunFam" id="3.30.980.10:FF:000004">
    <property type="entry name" value="Alanine--tRNA ligase, cytoplasmic"/>
    <property type="match status" value="1"/>
</dbReference>
<dbReference type="EC" id="6.1.1.7" evidence="11"/>
<dbReference type="InterPro" id="IPR018162">
    <property type="entry name" value="Ala-tRNA-ligase_IIc_anticod-bd"/>
</dbReference>
<gene>
    <name evidence="11 14" type="primary">alaS</name>
    <name evidence="14" type="ORF">JIN87_18485</name>
</gene>
<dbReference type="SUPFAM" id="SSF101353">
    <property type="entry name" value="Putative anticodon-binding domain of alanyl-tRNA synthetase (AlaRS)"/>
    <property type="match status" value="1"/>
</dbReference>
<evidence type="ECO:0000256" key="5">
    <source>
        <dbReference type="ARBA" id="ARBA00022741"/>
    </source>
</evidence>
<sequence length="887" mass="97652">MFSSMTSDQIRQSFLDFFESKQHSIVPSASLMPDSPNLLFTNAGMNQFVPYFLGEREATTPRIADTQKCIRAGGKHNDLEDVGLDTYHHTFFEMLGNWSIGDYFKQEAIEWAWELITEVWKFPKERLYASVYKPGEGDPAEFDQEAYDFWKAVFEKAGLDPEVHIVFGNKADNFWMMGDTGPCGPCSELHVDLTPAGDTKGSLVNADSPYCIEIWNLVFIQFNATPEGDFVPLKAQHVDTGMGFERVAGIMATSKNFTDFSTPPSNYNSDLFDTLFQEFEKLSGHKYQRTLPEDLDNISELEMKDVIFRVLADHIRCLSCSIADGILPGNAGRNYVLRRILRRAVMYGRKLGLENGFFAKLVPVVVSQLGHVFPELKKQADVIQRTIKSEEDAFGRTLDRGIQLFEKIAADEGNISGLNAFTLYDTYGFPLDLTELMAKQKGITVDTEGFEVEMEKQRAKGRAAHKSTDILVADSDAPAEATTFLGFDTLADEAELIDIVKSDEDAYLVFNHTPFYAEMGGQVGDTGAIEFEGEHFDVLDTIKDPNGRFLHKVSGNLDEIAIGQEANLIVDHDRRKSIERHHSATHILQWALRKVLGDHVRQAGSYVDDQRLRFDFSHFEAAKPEELAQVEKLCNEQILANSKVKWFETPFDEKPEGVMAEFGEKYGDVVRVVDIGGFSKELCGGTHVRGSGEIGLLKIASESGIAAGTRRIEAIVGDSLYSHINDMEATISTASKTLSTAPAELIKKLDSLLARNSELEKQLKSFQQKASGNLADDLLKSAKDSGGLKLVAAKVVVENPNALRQLGANLIGKLGEGVVVLGAEVKGKVSIVAFSSQSAIGAGHKAGDIIRDLTAKLDGRGGGKPDFAMGGAANVAALEETLKAFSL</sequence>
<dbReference type="CDD" id="cd00673">
    <property type="entry name" value="AlaRS_core"/>
    <property type="match status" value="1"/>
</dbReference>
<evidence type="ECO:0000256" key="11">
    <source>
        <dbReference type="HAMAP-Rule" id="MF_00036"/>
    </source>
</evidence>
<keyword evidence="10 11" id="KW-0030">Aminoacyl-tRNA synthetase</keyword>
<keyword evidence="4 11" id="KW-0479">Metal-binding</keyword>
<feature type="binding site" evidence="11">
    <location>
        <position position="586"/>
    </location>
    <ligand>
        <name>Zn(2+)</name>
        <dbReference type="ChEBI" id="CHEBI:29105"/>
    </ligand>
</feature>
<keyword evidence="15" id="KW-1185">Reference proteome</keyword>
<dbReference type="Gene3D" id="2.40.30.130">
    <property type="match status" value="1"/>
</dbReference>
<dbReference type="InterPro" id="IPR009000">
    <property type="entry name" value="Transl_B-barrel_sf"/>
</dbReference>
<protein>
    <recommendedName>
        <fullName evidence="11">Alanine--tRNA ligase</fullName>
        <ecNumber evidence="11">6.1.1.7</ecNumber>
    </recommendedName>
    <alternativeName>
        <fullName evidence="11">Alanyl-tRNA synthetase</fullName>
        <shortName evidence="11">AlaRS</shortName>
    </alternativeName>
</protein>
<dbReference type="Gene3D" id="3.30.980.10">
    <property type="entry name" value="Threonyl-trna Synthetase, Chain A, domain 2"/>
    <property type="match status" value="1"/>
</dbReference>
<accession>A0A934S2Z6</accession>
<dbReference type="PRINTS" id="PR00980">
    <property type="entry name" value="TRNASYNTHALA"/>
</dbReference>
<dbReference type="HAMAP" id="MF_00036_B">
    <property type="entry name" value="Ala_tRNA_synth_B"/>
    <property type="match status" value="1"/>
</dbReference>
<dbReference type="GO" id="GO:0004813">
    <property type="term" value="F:alanine-tRNA ligase activity"/>
    <property type="evidence" value="ECO:0007669"/>
    <property type="project" value="UniProtKB-UniRule"/>
</dbReference>
<comment type="catalytic activity">
    <reaction evidence="11">
        <text>tRNA(Ala) + L-alanine + ATP = L-alanyl-tRNA(Ala) + AMP + diphosphate</text>
        <dbReference type="Rhea" id="RHEA:12540"/>
        <dbReference type="Rhea" id="RHEA-COMP:9657"/>
        <dbReference type="Rhea" id="RHEA-COMP:9923"/>
        <dbReference type="ChEBI" id="CHEBI:30616"/>
        <dbReference type="ChEBI" id="CHEBI:33019"/>
        <dbReference type="ChEBI" id="CHEBI:57972"/>
        <dbReference type="ChEBI" id="CHEBI:78442"/>
        <dbReference type="ChEBI" id="CHEBI:78497"/>
        <dbReference type="ChEBI" id="CHEBI:456215"/>
        <dbReference type="EC" id="6.1.1.7"/>
    </reaction>
</comment>
<dbReference type="SUPFAM" id="SSF50447">
    <property type="entry name" value="Translation proteins"/>
    <property type="match status" value="1"/>
</dbReference>
<dbReference type="GO" id="GO:0002161">
    <property type="term" value="F:aminoacyl-tRNA deacylase activity"/>
    <property type="evidence" value="ECO:0007669"/>
    <property type="project" value="TreeGrafter"/>
</dbReference>
<dbReference type="SUPFAM" id="SSF55186">
    <property type="entry name" value="ThrRS/AlaRS common domain"/>
    <property type="match status" value="1"/>
</dbReference>
<feature type="binding site" evidence="11">
    <location>
        <position position="687"/>
    </location>
    <ligand>
        <name>Zn(2+)</name>
        <dbReference type="ChEBI" id="CHEBI:29105"/>
    </ligand>
</feature>
<evidence type="ECO:0000256" key="9">
    <source>
        <dbReference type="ARBA" id="ARBA00022917"/>
    </source>
</evidence>
<dbReference type="InterPro" id="IPR002318">
    <property type="entry name" value="Ala-tRNA-lgiase_IIc"/>
</dbReference>
<dbReference type="Pfam" id="PF01411">
    <property type="entry name" value="tRNA-synt_2c"/>
    <property type="match status" value="1"/>
</dbReference>
<keyword evidence="2 11" id="KW-0820">tRNA-binding</keyword>
<dbReference type="SUPFAM" id="SSF55681">
    <property type="entry name" value="Class II aaRS and biotin synthetases"/>
    <property type="match status" value="1"/>
</dbReference>
<evidence type="ECO:0000313" key="15">
    <source>
        <dbReference type="Proteomes" id="UP000617628"/>
    </source>
</evidence>
<evidence type="ECO:0000256" key="4">
    <source>
        <dbReference type="ARBA" id="ARBA00022723"/>
    </source>
</evidence>
<dbReference type="InterPro" id="IPR000253">
    <property type="entry name" value="FHA_dom"/>
</dbReference>
<evidence type="ECO:0000256" key="1">
    <source>
        <dbReference type="ARBA" id="ARBA00008226"/>
    </source>
</evidence>
<keyword evidence="9 11" id="KW-0648">Protein biosynthesis</keyword>
<proteinExistence type="inferred from homology"/>
<dbReference type="Gene3D" id="3.30.930.10">
    <property type="entry name" value="Bira Bifunctional Protein, Domain 2"/>
    <property type="match status" value="1"/>
</dbReference>
<dbReference type="InterPro" id="IPR045864">
    <property type="entry name" value="aa-tRNA-synth_II/BPL/LPL"/>
</dbReference>
<organism evidence="14 15">
    <name type="scientific">Pelagicoccus mobilis</name>
    <dbReference type="NCBI Taxonomy" id="415221"/>
    <lineage>
        <taxon>Bacteria</taxon>
        <taxon>Pseudomonadati</taxon>
        <taxon>Verrucomicrobiota</taxon>
        <taxon>Opitutia</taxon>
        <taxon>Puniceicoccales</taxon>
        <taxon>Pelagicoccaceae</taxon>
        <taxon>Pelagicoccus</taxon>
    </lineage>
</organism>
<dbReference type="PROSITE" id="PS50860">
    <property type="entry name" value="AA_TRNA_LIGASE_II_ALA"/>
    <property type="match status" value="1"/>
</dbReference>
<dbReference type="SMART" id="SM00863">
    <property type="entry name" value="tRNA_SAD"/>
    <property type="match status" value="1"/>
</dbReference>
<dbReference type="Pfam" id="PF07973">
    <property type="entry name" value="tRNA_SAD"/>
    <property type="match status" value="1"/>
</dbReference>
<keyword evidence="8 11" id="KW-0694">RNA-binding</keyword>
<dbReference type="InterPro" id="IPR023033">
    <property type="entry name" value="Ala_tRNA_ligase_euk/bac"/>
</dbReference>
<dbReference type="FunFam" id="3.10.310.40:FF:000001">
    <property type="entry name" value="Alanine--tRNA ligase"/>
    <property type="match status" value="1"/>
</dbReference>
<dbReference type="GO" id="GO:0005524">
    <property type="term" value="F:ATP binding"/>
    <property type="evidence" value="ECO:0007669"/>
    <property type="project" value="UniProtKB-UniRule"/>
</dbReference>
<dbReference type="Proteomes" id="UP000617628">
    <property type="component" value="Unassembled WGS sequence"/>
</dbReference>
<dbReference type="InterPro" id="IPR050058">
    <property type="entry name" value="Ala-tRNA_ligase"/>
</dbReference>
<dbReference type="EMBL" id="JAENIL010000036">
    <property type="protein sequence ID" value="MBK1878877.1"/>
    <property type="molecule type" value="Genomic_DNA"/>
</dbReference>
<reference evidence="14" key="1">
    <citation type="submission" date="2021-01" db="EMBL/GenBank/DDBJ databases">
        <title>Modified the classification status of verrucomicrobia.</title>
        <authorList>
            <person name="Feng X."/>
        </authorList>
    </citation>
    <scope>NUCLEOTIDE SEQUENCE</scope>
    <source>
        <strain evidence="14">KCTC 13126</strain>
    </source>
</reference>
<dbReference type="InterPro" id="IPR018164">
    <property type="entry name" value="Ala-tRNA-synth_IIc_N"/>
</dbReference>
<dbReference type="FunFam" id="3.30.930.10:FF:000011">
    <property type="entry name" value="Alanine--tRNA ligase, cytoplasmic"/>
    <property type="match status" value="1"/>
</dbReference>
<evidence type="ECO:0000256" key="7">
    <source>
        <dbReference type="ARBA" id="ARBA00022840"/>
    </source>
</evidence>
<comment type="domain">
    <text evidence="11">Consists of three domains; the N-terminal catalytic domain, the editing domain and the C-terminal C-Ala domain. The editing domain removes incorrectly charged amino acids, while the C-Ala domain, along with tRNA(Ala), serves as a bridge to cooperatively bring together the editing and aminoacylation centers thus stimulating deacylation of misacylated tRNAs.</text>
</comment>
<dbReference type="Pfam" id="PF02272">
    <property type="entry name" value="DHHA1"/>
    <property type="match status" value="1"/>
</dbReference>
<dbReference type="InterPro" id="IPR012947">
    <property type="entry name" value="tRNA_SAD"/>
</dbReference>
<feature type="binding site" evidence="11">
    <location>
        <position position="582"/>
    </location>
    <ligand>
        <name>Zn(2+)</name>
        <dbReference type="ChEBI" id="CHEBI:29105"/>
    </ligand>
</feature>
<dbReference type="PANTHER" id="PTHR11777:SF9">
    <property type="entry name" value="ALANINE--TRNA LIGASE, CYTOPLASMIC"/>
    <property type="match status" value="1"/>
</dbReference>
<comment type="similarity">
    <text evidence="1 11">Belongs to the class-II aminoacyl-tRNA synthetase family.</text>
</comment>
<evidence type="ECO:0000259" key="12">
    <source>
        <dbReference type="PROSITE" id="PS50006"/>
    </source>
</evidence>
<dbReference type="PANTHER" id="PTHR11777">
    <property type="entry name" value="ALANYL-TRNA SYNTHETASE"/>
    <property type="match status" value="1"/>
</dbReference>
<dbReference type="GO" id="GO:0008270">
    <property type="term" value="F:zinc ion binding"/>
    <property type="evidence" value="ECO:0007669"/>
    <property type="project" value="UniProtKB-UniRule"/>
</dbReference>
<evidence type="ECO:0000256" key="2">
    <source>
        <dbReference type="ARBA" id="ARBA00022555"/>
    </source>
</evidence>